<evidence type="ECO:0000313" key="2">
    <source>
        <dbReference type="EMBL" id="TCL63338.1"/>
    </source>
</evidence>
<sequence>MKQKKSFQLVIFSMTLIVLAGTGIVHAALFQPLPYEDRVRGRNSYAYNPAIGHPTYNEQVSFINSIKNTAISASSVYGIPASAIIGMACVEGGYGFTRSAYYANNIFGIKVWAQNPEGGWQLKGQPDEDGGRVPVIASHGGDRLIFREDARYDNWYRRFASRTDAIHYLGGLITRKYQPARANYQRRIAAGWSYAKASKQFCREIADLGYNHLGGNYYEGKIGAVMDRWNLYQYDRRAVKDDPGSRREDRQPQHRRFGRINISADSGKLKISIKAGD</sequence>
<gene>
    <name evidence="2" type="ORF">EDC14_102156</name>
</gene>
<dbReference type="SMART" id="SM00047">
    <property type="entry name" value="LYZ2"/>
    <property type="match status" value="1"/>
</dbReference>
<feature type="domain" description="Mannosyl-glycoprotein endo-beta-N-acetylglucosamidase-like" evidence="1">
    <location>
        <begin position="55"/>
        <end position="185"/>
    </location>
</feature>
<comment type="caution">
    <text evidence="2">The sequence shown here is derived from an EMBL/GenBank/DDBJ whole genome shotgun (WGS) entry which is preliminary data.</text>
</comment>
<dbReference type="Gene3D" id="1.10.530.10">
    <property type="match status" value="1"/>
</dbReference>
<dbReference type="EMBL" id="SLUN01000021">
    <property type="protein sequence ID" value="TCL63338.1"/>
    <property type="molecule type" value="Genomic_DNA"/>
</dbReference>
<keyword evidence="3" id="KW-1185">Reference proteome</keyword>
<organism evidence="2 3">
    <name type="scientific">Hydrogenispora ethanolica</name>
    <dbReference type="NCBI Taxonomy" id="1082276"/>
    <lineage>
        <taxon>Bacteria</taxon>
        <taxon>Bacillati</taxon>
        <taxon>Bacillota</taxon>
        <taxon>Hydrogenispora</taxon>
    </lineage>
</organism>
<dbReference type="Pfam" id="PF01832">
    <property type="entry name" value="Glucosaminidase"/>
    <property type="match status" value="1"/>
</dbReference>
<keyword evidence="2" id="KW-0378">Hydrolase</keyword>
<dbReference type="Proteomes" id="UP000295008">
    <property type="component" value="Unassembled WGS sequence"/>
</dbReference>
<protein>
    <submittedName>
        <fullName evidence="2">Flagellum-specific peptidoglycan hydrolase FlgJ</fullName>
    </submittedName>
</protein>
<dbReference type="GO" id="GO:0004040">
    <property type="term" value="F:amidase activity"/>
    <property type="evidence" value="ECO:0007669"/>
    <property type="project" value="InterPro"/>
</dbReference>
<dbReference type="OrthoDB" id="5845122at2"/>
<name>A0A4R1RC22_HYDET</name>
<evidence type="ECO:0000259" key="1">
    <source>
        <dbReference type="SMART" id="SM00047"/>
    </source>
</evidence>
<accession>A0A4R1RC22</accession>
<evidence type="ECO:0000313" key="3">
    <source>
        <dbReference type="Proteomes" id="UP000295008"/>
    </source>
</evidence>
<dbReference type="RefSeq" id="WP_132015383.1">
    <property type="nucleotide sequence ID" value="NZ_SLUN01000021.1"/>
</dbReference>
<reference evidence="2 3" key="1">
    <citation type="submission" date="2019-03" db="EMBL/GenBank/DDBJ databases">
        <title>Genomic Encyclopedia of Type Strains, Phase IV (KMG-IV): sequencing the most valuable type-strain genomes for metagenomic binning, comparative biology and taxonomic classification.</title>
        <authorList>
            <person name="Goeker M."/>
        </authorList>
    </citation>
    <scope>NUCLEOTIDE SEQUENCE [LARGE SCALE GENOMIC DNA]</scope>
    <source>
        <strain evidence="2 3">LX-B</strain>
    </source>
</reference>
<dbReference type="AlphaFoldDB" id="A0A4R1RC22"/>
<proteinExistence type="predicted"/>
<dbReference type="InterPro" id="IPR002901">
    <property type="entry name" value="MGlyc_endo_b_GlcNAc-like_dom"/>
</dbReference>